<dbReference type="Pfam" id="PF00168">
    <property type="entry name" value="C2"/>
    <property type="match status" value="2"/>
</dbReference>
<feature type="transmembrane region" description="Helical" evidence="2">
    <location>
        <begin position="6"/>
        <end position="29"/>
    </location>
</feature>
<dbReference type="PANTHER" id="PTHR46129">
    <property type="entry name" value="SYNAPTOTAGMIN 14, ISOFORM D"/>
    <property type="match status" value="1"/>
</dbReference>
<evidence type="ECO:0000256" key="1">
    <source>
        <dbReference type="SAM" id="MobiDB-lite"/>
    </source>
</evidence>
<dbReference type="GO" id="GO:0005543">
    <property type="term" value="F:phospholipid binding"/>
    <property type="evidence" value="ECO:0007669"/>
    <property type="project" value="TreeGrafter"/>
</dbReference>
<proteinExistence type="predicted"/>
<evidence type="ECO:0000259" key="3">
    <source>
        <dbReference type="Pfam" id="PF00168"/>
    </source>
</evidence>
<evidence type="ECO:0000256" key="2">
    <source>
        <dbReference type="SAM" id="Phobius"/>
    </source>
</evidence>
<comment type="caution">
    <text evidence="5">The sequence shown here is derived from an EMBL/GenBank/DDBJ whole genome shotgun (WGS) entry which is preliminary data.</text>
</comment>
<dbReference type="Gene3D" id="2.60.40.150">
    <property type="entry name" value="C2 domain"/>
    <property type="match status" value="2"/>
</dbReference>
<keyword evidence="2" id="KW-0472">Membrane</keyword>
<gene>
    <name evidence="4" type="ORF">OVA965_LOCUS18231</name>
    <name evidence="5" type="ORF">TMI583_LOCUS18243</name>
</gene>
<feature type="compositionally biased region" description="Basic and acidic residues" evidence="1">
    <location>
        <begin position="170"/>
        <end position="185"/>
    </location>
</feature>
<dbReference type="InterPro" id="IPR035892">
    <property type="entry name" value="C2_domain_sf"/>
</dbReference>
<dbReference type="EMBL" id="CAJNOK010008994">
    <property type="protein sequence ID" value="CAF1078194.1"/>
    <property type="molecule type" value="Genomic_DNA"/>
</dbReference>
<feature type="domain" description="C2" evidence="3">
    <location>
        <begin position="442"/>
        <end position="518"/>
    </location>
</feature>
<accession>A0A8S2K773</accession>
<dbReference type="InterPro" id="IPR000008">
    <property type="entry name" value="C2_dom"/>
</dbReference>
<dbReference type="InterPro" id="IPR043541">
    <property type="entry name" value="SYT14/14L/16"/>
</dbReference>
<dbReference type="EMBL" id="CAJOBA010009010">
    <property type="protein sequence ID" value="CAF3841668.1"/>
    <property type="molecule type" value="Genomic_DNA"/>
</dbReference>
<feature type="non-terminal residue" evidence="5">
    <location>
        <position position="1"/>
    </location>
</feature>
<feature type="domain" description="C2" evidence="3">
    <location>
        <begin position="272"/>
        <end position="361"/>
    </location>
</feature>
<evidence type="ECO:0000313" key="5">
    <source>
        <dbReference type="EMBL" id="CAF3841668.1"/>
    </source>
</evidence>
<sequence>AATIPLPALAFLIAVAVLLLLVILSIIYLDKIFCFQNYRPHKVLLKKFKKRSKPASTSASSSVIALIPVSQSTPDISANHEVTKSKSTSKHIWFAGKQFHRADFEIEKQQLEVEAKGNLPDDDYSTEQLVSKDVSGGTSGGRKLPPIPTVNETKPDNALSESKRKNPKAQLDRRKIINSEHDGPRRRSLSLIVDRRKSVSVNGRSSFNNSPTLGHSVKYNRISRVSDESADNDSVSASSDRGTAGNLNNILTSGTLEVRLKYDVKTSKMWVFVIKANFETTKKLSKQTLVQIHLTVLPNKRIRFRTRSKQWEDTMFAEEFFCKVSPEIMQTQGIRFRLYMNERLKRQHLLGEATVMFGLINLEEDMCKLITFEPKSMLYIPKESDSGTGIHTTDSVLSSRRNSSSITQSQIPEIELGLAYDRIQSHLIVEMGKGFNFGVATQGRAPDTCAKISLLNITGEEIISNRTVLRRSQYHPVYAERYSFNIQESLLDTITLLITILNKKNIRKSEPLGWIAFGQGVNGDLQIAHWDSMRNANGETITRRHILLES</sequence>
<dbReference type="Proteomes" id="UP000682733">
    <property type="component" value="Unassembled WGS sequence"/>
</dbReference>
<reference evidence="5" key="1">
    <citation type="submission" date="2021-02" db="EMBL/GenBank/DDBJ databases">
        <authorList>
            <person name="Nowell W R."/>
        </authorList>
    </citation>
    <scope>NUCLEOTIDE SEQUENCE</scope>
</reference>
<organism evidence="5 6">
    <name type="scientific">Didymodactylos carnosus</name>
    <dbReference type="NCBI Taxonomy" id="1234261"/>
    <lineage>
        <taxon>Eukaryota</taxon>
        <taxon>Metazoa</taxon>
        <taxon>Spiralia</taxon>
        <taxon>Gnathifera</taxon>
        <taxon>Rotifera</taxon>
        <taxon>Eurotatoria</taxon>
        <taxon>Bdelloidea</taxon>
        <taxon>Philodinida</taxon>
        <taxon>Philodinidae</taxon>
        <taxon>Didymodactylos</taxon>
    </lineage>
</organism>
<feature type="region of interest" description="Disordered" evidence="1">
    <location>
        <begin position="118"/>
        <end position="191"/>
    </location>
</feature>
<dbReference type="Proteomes" id="UP000677228">
    <property type="component" value="Unassembled WGS sequence"/>
</dbReference>
<feature type="region of interest" description="Disordered" evidence="1">
    <location>
        <begin position="224"/>
        <end position="244"/>
    </location>
</feature>
<dbReference type="AlphaFoldDB" id="A0A8S2K773"/>
<keyword evidence="2" id="KW-0812">Transmembrane</keyword>
<keyword evidence="2" id="KW-1133">Transmembrane helix</keyword>
<dbReference type="SUPFAM" id="SSF49562">
    <property type="entry name" value="C2 domain (Calcium/lipid-binding domain, CaLB)"/>
    <property type="match status" value="2"/>
</dbReference>
<evidence type="ECO:0000313" key="4">
    <source>
        <dbReference type="EMBL" id="CAF1078194.1"/>
    </source>
</evidence>
<evidence type="ECO:0000313" key="6">
    <source>
        <dbReference type="Proteomes" id="UP000682733"/>
    </source>
</evidence>
<dbReference type="PANTHER" id="PTHR46129:SF2">
    <property type="entry name" value="SYNAPTOTAGMIN 14, ISOFORM D"/>
    <property type="match status" value="1"/>
</dbReference>
<name>A0A8S2K773_9BILA</name>
<protein>
    <recommendedName>
        <fullName evidence="3">C2 domain-containing protein</fullName>
    </recommendedName>
</protein>